<evidence type="ECO:0000256" key="1">
    <source>
        <dbReference type="SAM" id="MobiDB-lite"/>
    </source>
</evidence>
<feature type="region of interest" description="Disordered" evidence="1">
    <location>
        <begin position="39"/>
        <end position="66"/>
    </location>
</feature>
<keyword evidence="3" id="KW-1185">Reference proteome</keyword>
<proteinExistence type="predicted"/>
<dbReference type="Proteomes" id="UP000324222">
    <property type="component" value="Unassembled WGS sequence"/>
</dbReference>
<reference evidence="2 3" key="1">
    <citation type="submission" date="2019-05" db="EMBL/GenBank/DDBJ databases">
        <title>Another draft genome of Portunus trituberculatus and its Hox gene families provides insights of decapod evolution.</title>
        <authorList>
            <person name="Jeong J.-H."/>
            <person name="Song I."/>
            <person name="Kim S."/>
            <person name="Choi T."/>
            <person name="Kim D."/>
            <person name="Ryu S."/>
            <person name="Kim W."/>
        </authorList>
    </citation>
    <scope>NUCLEOTIDE SEQUENCE [LARGE SCALE GENOMIC DNA]</scope>
    <source>
        <tissue evidence="2">Muscle</tissue>
    </source>
</reference>
<sequence>MTKVARPREYMTKAYTRLGKAGHDVRQQEHIQVAEAHHLVEESSSNSLPPRSQQDLAPLEEKEAKR</sequence>
<protein>
    <submittedName>
        <fullName evidence="2">Uncharacterized protein</fullName>
    </submittedName>
</protein>
<accession>A0A5B7CNN8</accession>
<evidence type="ECO:0000313" key="2">
    <source>
        <dbReference type="EMBL" id="MPC11150.1"/>
    </source>
</evidence>
<feature type="compositionally biased region" description="Polar residues" evidence="1">
    <location>
        <begin position="42"/>
        <end position="55"/>
    </location>
</feature>
<evidence type="ECO:0000313" key="3">
    <source>
        <dbReference type="Proteomes" id="UP000324222"/>
    </source>
</evidence>
<dbReference type="AlphaFoldDB" id="A0A5B7CNN8"/>
<comment type="caution">
    <text evidence="2">The sequence shown here is derived from an EMBL/GenBank/DDBJ whole genome shotgun (WGS) entry which is preliminary data.</text>
</comment>
<name>A0A5B7CNN8_PORTR</name>
<gene>
    <name evidence="2" type="ORF">E2C01_003808</name>
</gene>
<organism evidence="2 3">
    <name type="scientific">Portunus trituberculatus</name>
    <name type="common">Swimming crab</name>
    <name type="synonym">Neptunus trituberculatus</name>
    <dbReference type="NCBI Taxonomy" id="210409"/>
    <lineage>
        <taxon>Eukaryota</taxon>
        <taxon>Metazoa</taxon>
        <taxon>Ecdysozoa</taxon>
        <taxon>Arthropoda</taxon>
        <taxon>Crustacea</taxon>
        <taxon>Multicrustacea</taxon>
        <taxon>Malacostraca</taxon>
        <taxon>Eumalacostraca</taxon>
        <taxon>Eucarida</taxon>
        <taxon>Decapoda</taxon>
        <taxon>Pleocyemata</taxon>
        <taxon>Brachyura</taxon>
        <taxon>Eubrachyura</taxon>
        <taxon>Portunoidea</taxon>
        <taxon>Portunidae</taxon>
        <taxon>Portuninae</taxon>
        <taxon>Portunus</taxon>
    </lineage>
</organism>
<dbReference type="EMBL" id="VSRR010000147">
    <property type="protein sequence ID" value="MPC11150.1"/>
    <property type="molecule type" value="Genomic_DNA"/>
</dbReference>